<gene>
    <name evidence="1" type="ORF">GCM10010185_45400</name>
</gene>
<comment type="caution">
    <text evidence="1">The sequence shown here is derived from an EMBL/GenBank/DDBJ whole genome shotgun (WGS) entry which is preliminary data.</text>
</comment>
<sequence>MNAVTRRTFLLGLLASGCAAGGPEGEVVVAAGERGGFYFDFATLLAAQLEPGLRPRVLATRGSVDNLGVLGRGEAHLALTHADAAHAADPALELRAIGRVYENYLQFVVRSDDPARSVPDLAGRVVSLGAEGSGAALIGDRVFASLGLHGSARVEHLPLAEAAAALAQRRVDALLWSGGVPTPALARLDGIRLLPMAELLPGLRAAHGSVYEQVSVPAGVYEATQEVATVGVANLLVCHARLPDDLVAAITRTLLDRAAALVPEQALGTQFLDVRSLIGTVGVPLHPGAATTYRTVHG</sequence>
<dbReference type="EMBL" id="BMRG01000009">
    <property type="protein sequence ID" value="GGP67468.1"/>
    <property type="molecule type" value="Genomic_DNA"/>
</dbReference>
<dbReference type="SUPFAM" id="SSF53850">
    <property type="entry name" value="Periplasmic binding protein-like II"/>
    <property type="match status" value="1"/>
</dbReference>
<dbReference type="Proteomes" id="UP000639606">
    <property type="component" value="Unassembled WGS sequence"/>
</dbReference>
<organism evidence="1 2">
    <name type="scientific">Saccharothrix coeruleofusca</name>
    <dbReference type="NCBI Taxonomy" id="33919"/>
    <lineage>
        <taxon>Bacteria</taxon>
        <taxon>Bacillati</taxon>
        <taxon>Actinomycetota</taxon>
        <taxon>Actinomycetes</taxon>
        <taxon>Pseudonocardiales</taxon>
        <taxon>Pseudonocardiaceae</taxon>
        <taxon>Saccharothrix</taxon>
    </lineage>
</organism>
<dbReference type="InterPro" id="IPR006311">
    <property type="entry name" value="TAT_signal"/>
</dbReference>
<evidence type="ECO:0000313" key="1">
    <source>
        <dbReference type="EMBL" id="GGP67468.1"/>
    </source>
</evidence>
<reference evidence="1" key="1">
    <citation type="journal article" date="2014" name="Int. J. Syst. Evol. Microbiol.">
        <title>Complete genome sequence of Corynebacterium casei LMG S-19264T (=DSM 44701T), isolated from a smear-ripened cheese.</title>
        <authorList>
            <consortium name="US DOE Joint Genome Institute (JGI-PGF)"/>
            <person name="Walter F."/>
            <person name="Albersmeier A."/>
            <person name="Kalinowski J."/>
            <person name="Ruckert C."/>
        </authorList>
    </citation>
    <scope>NUCLEOTIDE SEQUENCE</scope>
    <source>
        <strain evidence="1">JCM 3313</strain>
    </source>
</reference>
<dbReference type="InterPro" id="IPR011852">
    <property type="entry name" value="TRAP_TAXI"/>
</dbReference>
<dbReference type="PROSITE" id="PS51257">
    <property type="entry name" value="PROKAR_LIPOPROTEIN"/>
    <property type="match status" value="1"/>
</dbReference>
<evidence type="ECO:0000313" key="2">
    <source>
        <dbReference type="Proteomes" id="UP000639606"/>
    </source>
</evidence>
<dbReference type="PANTHER" id="PTHR42941">
    <property type="entry name" value="SLL1037 PROTEIN"/>
    <property type="match status" value="1"/>
</dbReference>
<dbReference type="Gene3D" id="3.40.190.10">
    <property type="entry name" value="Periplasmic binding protein-like II"/>
    <property type="match status" value="2"/>
</dbReference>
<dbReference type="AlphaFoldDB" id="A0A918EFX7"/>
<dbReference type="PANTHER" id="PTHR42941:SF1">
    <property type="entry name" value="SLL1037 PROTEIN"/>
    <property type="match status" value="1"/>
</dbReference>
<dbReference type="Pfam" id="PF16868">
    <property type="entry name" value="NMT1_3"/>
    <property type="match status" value="1"/>
</dbReference>
<dbReference type="PROSITE" id="PS51318">
    <property type="entry name" value="TAT"/>
    <property type="match status" value="1"/>
</dbReference>
<keyword evidence="2" id="KW-1185">Reference proteome</keyword>
<protein>
    <submittedName>
        <fullName evidence="1">C4-dicarboxylate ABC transporter substrate-binding protein</fullName>
    </submittedName>
</protein>
<accession>A0A918EFX7</accession>
<name>A0A918EFX7_9PSEU</name>
<dbReference type="RefSeq" id="WP_372448482.1">
    <property type="nucleotide sequence ID" value="NZ_BMRG01000009.1"/>
</dbReference>
<reference evidence="1" key="2">
    <citation type="submission" date="2020-09" db="EMBL/GenBank/DDBJ databases">
        <authorList>
            <person name="Sun Q."/>
            <person name="Ohkuma M."/>
        </authorList>
    </citation>
    <scope>NUCLEOTIDE SEQUENCE</scope>
    <source>
        <strain evidence="1">JCM 3313</strain>
    </source>
</reference>
<dbReference type="NCBIfam" id="TIGR02122">
    <property type="entry name" value="TRAP_TAXI"/>
    <property type="match status" value="1"/>
</dbReference>
<proteinExistence type="predicted"/>